<dbReference type="AlphaFoldDB" id="A0A0F7RTK6"/>
<proteinExistence type="inferred from homology"/>
<dbReference type="EMBL" id="CCFA01000197">
    <property type="protein sequence ID" value="CDR98608.1"/>
    <property type="molecule type" value="Genomic_DNA"/>
</dbReference>
<evidence type="ECO:0000313" key="4">
    <source>
        <dbReference type="EMBL" id="CDR98608.1"/>
    </source>
</evidence>
<protein>
    <submittedName>
        <fullName evidence="4">Uncharacterized protein</fullName>
    </submittedName>
</protein>
<dbReference type="Proteomes" id="UP000242770">
    <property type="component" value="Unassembled WGS sequence"/>
</dbReference>
<dbReference type="NCBIfam" id="NF041278">
    <property type="entry name" value="CmcJ_NvfI_EfuI"/>
    <property type="match status" value="1"/>
</dbReference>
<reference evidence="4" key="1">
    <citation type="submission" date="2014-06" db="EMBL/GenBank/DDBJ databases">
        <authorList>
            <person name="Berkman J.Paul."/>
        </authorList>
    </citation>
    <scope>NUCLEOTIDE SEQUENCE [LARGE SCALE GENOMIC DNA]</scope>
</reference>
<dbReference type="InterPro" id="IPR044053">
    <property type="entry name" value="AsaB-like"/>
</dbReference>
<accession>A0A0F7RTK6</accession>
<gene>
    <name evidence="4" type="primary">SSCI03000.1</name>
    <name evidence="3" type="ORF">SPSC_05588</name>
</gene>
<comment type="similarity">
    <text evidence="1">Belongs to the asaB hydroxylase/desaturase family.</text>
</comment>
<evidence type="ECO:0000313" key="5">
    <source>
        <dbReference type="Proteomes" id="UP000242770"/>
    </source>
</evidence>
<reference evidence="3" key="2">
    <citation type="submission" date="2014-06" db="EMBL/GenBank/DDBJ databases">
        <authorList>
            <person name="Ju J."/>
            <person name="Zhang J."/>
        </authorList>
    </citation>
    <scope>NUCLEOTIDE SEQUENCE</scope>
    <source>
        <strain evidence="3">SscI8</strain>
    </source>
</reference>
<dbReference type="PANTHER" id="PTHR34598:SF3">
    <property type="entry name" value="OXIDOREDUCTASE AN1597"/>
    <property type="match status" value="1"/>
</dbReference>
<evidence type="ECO:0000256" key="1">
    <source>
        <dbReference type="ARBA" id="ARBA00023604"/>
    </source>
</evidence>
<evidence type="ECO:0000313" key="3">
    <source>
        <dbReference type="EMBL" id="CDR88756.1"/>
    </source>
</evidence>
<reference evidence="5" key="3">
    <citation type="submission" date="2014-06" db="EMBL/GenBank/DDBJ databases">
        <authorList>
            <person name="Berkman P.J."/>
        </authorList>
    </citation>
    <scope>NUCLEOTIDE SEQUENCE [LARGE SCALE GENOMIC DNA]</scope>
</reference>
<keyword evidence="5" id="KW-1185">Reference proteome</keyword>
<dbReference type="OrthoDB" id="412788at2759"/>
<dbReference type="GO" id="GO:0016491">
    <property type="term" value="F:oxidoreductase activity"/>
    <property type="evidence" value="ECO:0007669"/>
    <property type="project" value="InterPro"/>
</dbReference>
<dbReference type="PANTHER" id="PTHR34598">
    <property type="entry name" value="BLL6449 PROTEIN"/>
    <property type="match status" value="1"/>
</dbReference>
<evidence type="ECO:0000256" key="2">
    <source>
        <dbReference type="SAM" id="MobiDB-lite"/>
    </source>
</evidence>
<sequence>MTVPIDGTTPETTQEEKVLGELLLTYADDELVHDPEIYHKSSIPQLEKPKRAVWKQLLSLRPELDAIRALPDAEQLDVIRSNLARRGFAALPHHSTQLAENGIDTQADYSAFIKENQELMKKITGADEVIVWNTARRESTVSESASLRGDYERQRRPQGLESRFDMPLEPPAVYAHIDQDHSWGAQVVSLAIAGTPSLLEEQALIDPFEAMEQNLGKRFSRTMIINLWRPVCGTVYDKPLAVADYRSLTKASLSRHANYFGCGFDIHNDASQKWHFIPQQTNDELLVLKCYDSLSLQQQKLQAQGSDVEVEALYGAHCAVTSLKGHATPPPNAPPRRSVEVRFVAVWR</sequence>
<dbReference type="STRING" id="49012.A0A0F7RTK6"/>
<organism evidence="4 5">
    <name type="scientific">Sporisorium scitamineum</name>
    <dbReference type="NCBI Taxonomy" id="49012"/>
    <lineage>
        <taxon>Eukaryota</taxon>
        <taxon>Fungi</taxon>
        <taxon>Dikarya</taxon>
        <taxon>Basidiomycota</taxon>
        <taxon>Ustilaginomycotina</taxon>
        <taxon>Ustilaginomycetes</taxon>
        <taxon>Ustilaginales</taxon>
        <taxon>Ustilaginaceae</taxon>
        <taxon>Sporisorium</taxon>
    </lineage>
</organism>
<dbReference type="EMBL" id="LK056689">
    <property type="protein sequence ID" value="CDR88756.1"/>
    <property type="molecule type" value="Genomic_DNA"/>
</dbReference>
<feature type="region of interest" description="Disordered" evidence="2">
    <location>
        <begin position="143"/>
        <end position="163"/>
    </location>
</feature>
<name>A0A0F7RTK6_9BASI</name>